<sequence>MFQTPLHTSNVPTNLSWTSKCIPGETKKFSESHVTLRNAIINNRMSQSENLEMIFSRRADWTKAERDKDFGDKTGVK</sequence>
<keyword evidence="2" id="KW-1185">Reference proteome</keyword>
<comment type="caution">
    <text evidence="1">The sequence shown here is derived from an EMBL/GenBank/DDBJ whole genome shotgun (WGS) entry which is preliminary data.</text>
</comment>
<name>A0ABN7UQN0_GIGMA</name>
<gene>
    <name evidence="1" type="ORF">GMARGA_LOCUS9042</name>
</gene>
<accession>A0ABN7UQN0</accession>
<evidence type="ECO:0000313" key="1">
    <source>
        <dbReference type="EMBL" id="CAG8644863.1"/>
    </source>
</evidence>
<dbReference type="EMBL" id="CAJVQB010004762">
    <property type="protein sequence ID" value="CAG8644863.1"/>
    <property type="molecule type" value="Genomic_DNA"/>
</dbReference>
<dbReference type="Proteomes" id="UP000789901">
    <property type="component" value="Unassembled WGS sequence"/>
</dbReference>
<proteinExistence type="predicted"/>
<organism evidence="1 2">
    <name type="scientific">Gigaspora margarita</name>
    <dbReference type="NCBI Taxonomy" id="4874"/>
    <lineage>
        <taxon>Eukaryota</taxon>
        <taxon>Fungi</taxon>
        <taxon>Fungi incertae sedis</taxon>
        <taxon>Mucoromycota</taxon>
        <taxon>Glomeromycotina</taxon>
        <taxon>Glomeromycetes</taxon>
        <taxon>Diversisporales</taxon>
        <taxon>Gigasporaceae</taxon>
        <taxon>Gigaspora</taxon>
    </lineage>
</organism>
<protein>
    <submittedName>
        <fullName evidence="1">3558_t:CDS:1</fullName>
    </submittedName>
</protein>
<evidence type="ECO:0000313" key="2">
    <source>
        <dbReference type="Proteomes" id="UP000789901"/>
    </source>
</evidence>
<reference evidence="1 2" key="1">
    <citation type="submission" date="2021-06" db="EMBL/GenBank/DDBJ databases">
        <authorList>
            <person name="Kallberg Y."/>
            <person name="Tangrot J."/>
            <person name="Rosling A."/>
        </authorList>
    </citation>
    <scope>NUCLEOTIDE SEQUENCE [LARGE SCALE GENOMIC DNA]</scope>
    <source>
        <strain evidence="1 2">120-4 pot B 10/14</strain>
    </source>
</reference>